<evidence type="ECO:0000313" key="2">
    <source>
        <dbReference type="Proteomes" id="UP000232227"/>
    </source>
</evidence>
<evidence type="ECO:0000313" key="1">
    <source>
        <dbReference type="EMBL" id="ATG97306.1"/>
    </source>
</evidence>
<dbReference type="KEGG" id="mlac:CP520_00840"/>
<name>A0A291IRF9_9MOLU</name>
<gene>
    <name evidence="1" type="ORF">CP520_00840</name>
</gene>
<proteinExistence type="predicted"/>
<accession>A0A291IRF9</accession>
<dbReference type="AlphaFoldDB" id="A0A291IRF9"/>
<keyword evidence="2" id="KW-1185">Reference proteome</keyword>
<dbReference type="NCBIfam" id="NF038029">
    <property type="entry name" value="LP_plasma"/>
    <property type="match status" value="1"/>
</dbReference>
<dbReference type="InterPro" id="IPR054816">
    <property type="entry name" value="Lipoprotein_mollicutes-type_CS"/>
</dbReference>
<protein>
    <submittedName>
        <fullName evidence="1">Uncharacterized protein</fullName>
    </submittedName>
</protein>
<sequence length="267" mass="29623">MRKFLTLLTAFSFTTTIVSPVVSCTKTTVSKTANLSYYDSFATTKFTSKEAQELGLTKIIDDQERIILNSSWLTTNYKDGQVVAYLNENQNEGGVALTISSTVYIPKNKKITFKVPNTNKAFAISFDKSLVGYSKTHVNAQVGTLVQSGLPAAKVELSYDIAHRLNLTDYDEKSNTYVPGLSLTNKKIQNFKNGDIAWGFISLANQDNTNFVFNTFSSRVDGSIAIIIQSDNYFDGTLTWRFKNSIGTGIRDLEIDILGLNGIRLQI</sequence>
<dbReference type="Proteomes" id="UP000232227">
    <property type="component" value="Chromosome"/>
</dbReference>
<dbReference type="EMBL" id="CP023668">
    <property type="protein sequence ID" value="ATG97306.1"/>
    <property type="molecule type" value="Genomic_DNA"/>
</dbReference>
<reference evidence="1 2" key="1">
    <citation type="submission" date="2017-09" db="EMBL/GenBank/DDBJ databases">
        <title>SPAdes assembly of the Mesoplasma lactucae genome.</title>
        <authorList>
            <person name="Knight T.F."/>
            <person name="Rubinstein R."/>
            <person name="Citino T."/>
        </authorList>
    </citation>
    <scope>NUCLEOTIDE SEQUENCE [LARGE SCALE GENOMIC DNA]</scope>
    <source>
        <strain evidence="1 2">831-C4</strain>
    </source>
</reference>
<dbReference type="RefSeq" id="WP_096862594.1">
    <property type="nucleotide sequence ID" value="NZ_CP023668.1"/>
</dbReference>
<organism evidence="1 2">
    <name type="scientific">Mesoplasma lactucae ATCC 49193</name>
    <dbReference type="NCBI Taxonomy" id="81460"/>
    <lineage>
        <taxon>Bacteria</taxon>
        <taxon>Bacillati</taxon>
        <taxon>Mycoplasmatota</taxon>
        <taxon>Mollicutes</taxon>
        <taxon>Entomoplasmatales</taxon>
        <taxon>Entomoplasmataceae</taxon>
        <taxon>Mesoplasma</taxon>
    </lineage>
</organism>